<protein>
    <submittedName>
        <fullName evidence="1">Expressed protein</fullName>
    </submittedName>
</protein>
<evidence type="ECO:0000313" key="1">
    <source>
        <dbReference type="EMBL" id="CAH7666877.1"/>
    </source>
</evidence>
<keyword evidence="2" id="KW-1185">Reference proteome</keyword>
<gene>
    <name evidence="1" type="ORF">PPACK8108_LOCUS1238</name>
</gene>
<evidence type="ECO:0000313" key="2">
    <source>
        <dbReference type="Proteomes" id="UP001153365"/>
    </source>
</evidence>
<comment type="caution">
    <text evidence="1">The sequence shown here is derived from an EMBL/GenBank/DDBJ whole genome shotgun (WGS) entry which is preliminary data.</text>
</comment>
<dbReference type="AlphaFoldDB" id="A0AAV0AJ52"/>
<dbReference type="EMBL" id="CALTRL010000172">
    <property type="protein sequence ID" value="CAH7666877.1"/>
    <property type="molecule type" value="Genomic_DNA"/>
</dbReference>
<organism evidence="1 2">
    <name type="scientific">Phakopsora pachyrhizi</name>
    <name type="common">Asian soybean rust disease fungus</name>
    <dbReference type="NCBI Taxonomy" id="170000"/>
    <lineage>
        <taxon>Eukaryota</taxon>
        <taxon>Fungi</taxon>
        <taxon>Dikarya</taxon>
        <taxon>Basidiomycota</taxon>
        <taxon>Pucciniomycotina</taxon>
        <taxon>Pucciniomycetes</taxon>
        <taxon>Pucciniales</taxon>
        <taxon>Phakopsoraceae</taxon>
        <taxon>Phakopsora</taxon>
    </lineage>
</organism>
<accession>A0AAV0AJ52</accession>
<dbReference type="Proteomes" id="UP001153365">
    <property type="component" value="Unassembled WGS sequence"/>
</dbReference>
<sequence length="317" mass="36205">MPLSNIFSRFENGSNESFHCCGKPEDLIEEYLKFEHNKTQRRAQVKKYNHFQGCMMVSTKFAVIKKKATVFRAYKGFNVVQKKEKMPEYHVVPLSEAEDEDYGLVHNGDHTVSKKVSPMSFHTNLSTSSLMRKKEPKNNFSRRRNKSQAQLYIADVPVPKSYRIHEPIETSIKAPNKLRSSRSMPILNEFFGTEENGLCYSNLGYSGLVVPRSGGKKIEAGVLNNSQASFSPLKPSASRNITLNESKKDQKEFSKRVHFSGFEAALASEDSFDNQNNNNENKFNNKNFKLIQNIFLPLNRNNQSFISRIISKGKKQS</sequence>
<proteinExistence type="predicted"/>
<reference evidence="1" key="1">
    <citation type="submission" date="2022-06" db="EMBL/GenBank/DDBJ databases">
        <authorList>
            <consortium name="SYNGENTA / RWTH Aachen University"/>
        </authorList>
    </citation>
    <scope>NUCLEOTIDE SEQUENCE</scope>
</reference>
<name>A0AAV0AJ52_PHAPC</name>